<keyword evidence="3 6" id="KW-0812">Transmembrane</keyword>
<sequence>MSERTESSGAVRRLMAKNLLIWAALLALLLLSLFAAYIPMGRVTTASGIIIAAAKSTLVVLLFMELASAKPLIRVAAISGLVFLVAMFALALADVLARP</sequence>
<evidence type="ECO:0000256" key="4">
    <source>
        <dbReference type="ARBA" id="ARBA00022989"/>
    </source>
</evidence>
<feature type="transmembrane region" description="Helical" evidence="6">
    <location>
        <begin position="75"/>
        <end position="97"/>
    </location>
</feature>
<evidence type="ECO:0000256" key="5">
    <source>
        <dbReference type="ARBA" id="ARBA00023136"/>
    </source>
</evidence>
<dbReference type="Proteomes" id="UP000593880">
    <property type="component" value="Chromosome"/>
</dbReference>
<evidence type="ECO:0000313" key="10">
    <source>
        <dbReference type="Proteomes" id="UP000625079"/>
    </source>
</evidence>
<accession>A0A410V602</accession>
<evidence type="ECO:0000256" key="1">
    <source>
        <dbReference type="ARBA" id="ARBA00004651"/>
    </source>
</evidence>
<evidence type="ECO:0000256" key="6">
    <source>
        <dbReference type="SAM" id="Phobius"/>
    </source>
</evidence>
<evidence type="ECO:0000313" key="8">
    <source>
        <dbReference type="EMBL" id="QOZ60147.1"/>
    </source>
</evidence>
<dbReference type="AlphaFoldDB" id="A0A410V602"/>
<evidence type="ECO:0000313" key="7">
    <source>
        <dbReference type="EMBL" id="GGI26750.1"/>
    </source>
</evidence>
<dbReference type="NCBIfam" id="TIGR02229">
    <property type="entry name" value="caa3_sub_IV"/>
    <property type="match status" value="1"/>
</dbReference>
<comment type="subcellular location">
    <subcellularLocation>
        <location evidence="1">Cell membrane</location>
        <topology evidence="1">Multi-pass membrane protein</topology>
    </subcellularLocation>
</comment>
<keyword evidence="5 6" id="KW-0472">Membrane</keyword>
<feature type="transmembrane region" description="Helical" evidence="6">
    <location>
        <begin position="45"/>
        <end position="63"/>
    </location>
</feature>
<dbReference type="EMBL" id="CP030057">
    <property type="protein sequence ID" value="QOZ60147.1"/>
    <property type="molecule type" value="Genomic_DNA"/>
</dbReference>
<keyword evidence="4 6" id="KW-1133">Transmembrane helix</keyword>
<evidence type="ECO:0000313" key="9">
    <source>
        <dbReference type="Proteomes" id="UP000593880"/>
    </source>
</evidence>
<dbReference type="RefSeq" id="WP_128965740.1">
    <property type="nucleotide sequence ID" value="NZ_BMHC01000009.1"/>
</dbReference>
<organism evidence="7 10">
    <name type="scientific">Bradyrhizobium guangdongense</name>
    <dbReference type="NCBI Taxonomy" id="1325090"/>
    <lineage>
        <taxon>Bacteria</taxon>
        <taxon>Pseudomonadati</taxon>
        <taxon>Pseudomonadota</taxon>
        <taxon>Alphaproteobacteria</taxon>
        <taxon>Hyphomicrobiales</taxon>
        <taxon>Nitrobacteraceae</taxon>
        <taxon>Bradyrhizobium</taxon>
    </lineage>
</organism>
<reference evidence="7" key="3">
    <citation type="submission" date="2022-12" db="EMBL/GenBank/DDBJ databases">
        <authorList>
            <person name="Sun Q."/>
            <person name="Zhou Y."/>
        </authorList>
    </citation>
    <scope>NUCLEOTIDE SEQUENCE</scope>
    <source>
        <strain evidence="7">CGMCC 1.15034</strain>
    </source>
</reference>
<keyword evidence="2" id="KW-1003">Cell membrane</keyword>
<evidence type="ECO:0000256" key="3">
    <source>
        <dbReference type="ARBA" id="ARBA00022692"/>
    </source>
</evidence>
<dbReference type="GO" id="GO:0005886">
    <property type="term" value="C:plasma membrane"/>
    <property type="evidence" value="ECO:0007669"/>
    <property type="project" value="UniProtKB-SubCell"/>
</dbReference>
<dbReference type="OrthoDB" id="8256529at2"/>
<gene>
    <name evidence="7" type="ORF">GCM10010987_40940</name>
    <name evidence="8" type="ORF">XH86_16525</name>
</gene>
<protein>
    <submittedName>
        <fullName evidence="8">Oxidase</fullName>
    </submittedName>
</protein>
<dbReference type="InterPro" id="IPR005171">
    <property type="entry name" value="Cyt_c_oxidase_su4_prok"/>
</dbReference>
<name>A0A410V602_9BRAD</name>
<dbReference type="Proteomes" id="UP000625079">
    <property type="component" value="Unassembled WGS sequence"/>
</dbReference>
<reference evidence="7" key="1">
    <citation type="journal article" date="2014" name="Int. J. Syst. Evol. Microbiol.">
        <title>Complete genome sequence of Corynebacterium casei LMG S-19264T (=DSM 44701T), isolated from a smear-ripened cheese.</title>
        <authorList>
            <consortium name="US DOE Joint Genome Institute (JGI-PGF)"/>
            <person name="Walter F."/>
            <person name="Albersmeier A."/>
            <person name="Kalinowski J."/>
            <person name="Ruckert C."/>
        </authorList>
    </citation>
    <scope>NUCLEOTIDE SEQUENCE</scope>
    <source>
        <strain evidence="7">CGMCC 1.15034</strain>
    </source>
</reference>
<dbReference type="Pfam" id="PF03626">
    <property type="entry name" value="COX4_pro"/>
    <property type="match status" value="1"/>
</dbReference>
<proteinExistence type="predicted"/>
<keyword evidence="9" id="KW-1185">Reference proteome</keyword>
<dbReference type="InterPro" id="IPR011743">
    <property type="entry name" value="Caa3_sub_IV"/>
</dbReference>
<evidence type="ECO:0000256" key="2">
    <source>
        <dbReference type="ARBA" id="ARBA00022475"/>
    </source>
</evidence>
<reference evidence="8 9" key="2">
    <citation type="submission" date="2018-06" db="EMBL/GenBank/DDBJ databases">
        <title>Comparative genomics of rhizobia nodulating Arachis hypogaea in China.</title>
        <authorList>
            <person name="Li Y."/>
        </authorList>
    </citation>
    <scope>NUCLEOTIDE SEQUENCE [LARGE SCALE GENOMIC DNA]</scope>
    <source>
        <strain evidence="8 9">CCBAU 51658</strain>
    </source>
</reference>
<dbReference type="EMBL" id="BMHC01000009">
    <property type="protein sequence ID" value="GGI26750.1"/>
    <property type="molecule type" value="Genomic_DNA"/>
</dbReference>